<evidence type="ECO:0000313" key="2">
    <source>
        <dbReference type="EMBL" id="GMH03486.1"/>
    </source>
</evidence>
<gene>
    <name evidence="2" type="ORF">Nepgr_005325</name>
</gene>
<evidence type="ECO:0000313" key="3">
    <source>
        <dbReference type="Proteomes" id="UP001279734"/>
    </source>
</evidence>
<feature type="compositionally biased region" description="Polar residues" evidence="1">
    <location>
        <begin position="18"/>
        <end position="34"/>
    </location>
</feature>
<proteinExistence type="predicted"/>
<feature type="region of interest" description="Disordered" evidence="1">
    <location>
        <begin position="1"/>
        <end position="57"/>
    </location>
</feature>
<accession>A0AAD3S3E1</accession>
<name>A0AAD3S3E1_NEPGR</name>
<protein>
    <submittedName>
        <fullName evidence="2">Uncharacterized protein</fullName>
    </submittedName>
</protein>
<keyword evidence="3" id="KW-1185">Reference proteome</keyword>
<dbReference type="AlphaFoldDB" id="A0AAD3S3E1"/>
<dbReference type="Proteomes" id="UP001279734">
    <property type="component" value="Unassembled WGS sequence"/>
</dbReference>
<comment type="caution">
    <text evidence="2">The sequence shown here is derived from an EMBL/GenBank/DDBJ whole genome shotgun (WGS) entry which is preliminary data.</text>
</comment>
<dbReference type="EMBL" id="BSYO01000004">
    <property type="protein sequence ID" value="GMH03486.1"/>
    <property type="molecule type" value="Genomic_DNA"/>
</dbReference>
<sequence length="87" mass="9558">MGPTSYQQRLPHTEQKQEPSSSPHQTTNNYSSQPGVIRCSRQPADANGNCRQISTSTSCSSRAIGIENLKLAIKLLHPQPITSPRQD</sequence>
<evidence type="ECO:0000256" key="1">
    <source>
        <dbReference type="SAM" id="MobiDB-lite"/>
    </source>
</evidence>
<reference evidence="2" key="1">
    <citation type="submission" date="2023-05" db="EMBL/GenBank/DDBJ databases">
        <title>Nepenthes gracilis genome sequencing.</title>
        <authorList>
            <person name="Fukushima K."/>
        </authorList>
    </citation>
    <scope>NUCLEOTIDE SEQUENCE</scope>
    <source>
        <strain evidence="2">SING2019-196</strain>
    </source>
</reference>
<feature type="compositionally biased region" description="Polar residues" evidence="1">
    <location>
        <begin position="1"/>
        <end position="10"/>
    </location>
</feature>
<organism evidence="2 3">
    <name type="scientific">Nepenthes gracilis</name>
    <name type="common">Slender pitcher plant</name>
    <dbReference type="NCBI Taxonomy" id="150966"/>
    <lineage>
        <taxon>Eukaryota</taxon>
        <taxon>Viridiplantae</taxon>
        <taxon>Streptophyta</taxon>
        <taxon>Embryophyta</taxon>
        <taxon>Tracheophyta</taxon>
        <taxon>Spermatophyta</taxon>
        <taxon>Magnoliopsida</taxon>
        <taxon>eudicotyledons</taxon>
        <taxon>Gunneridae</taxon>
        <taxon>Pentapetalae</taxon>
        <taxon>Caryophyllales</taxon>
        <taxon>Nepenthaceae</taxon>
        <taxon>Nepenthes</taxon>
    </lineage>
</organism>